<name>A0ABD3D231_9LAMI</name>
<dbReference type="Proteomes" id="UP001632038">
    <property type="component" value="Unassembled WGS sequence"/>
</dbReference>
<accession>A0ABD3D231</accession>
<evidence type="ECO:0000313" key="3">
    <source>
        <dbReference type="Proteomes" id="UP001632038"/>
    </source>
</evidence>
<keyword evidence="1" id="KW-1133">Transmembrane helix</keyword>
<keyword evidence="1" id="KW-0472">Membrane</keyword>
<reference evidence="3" key="1">
    <citation type="journal article" date="2024" name="IScience">
        <title>Strigolactones Initiate the Formation of Haustorium-like Structures in Castilleja.</title>
        <authorList>
            <person name="Buerger M."/>
            <person name="Peterson D."/>
            <person name="Chory J."/>
        </authorList>
    </citation>
    <scope>NUCLEOTIDE SEQUENCE [LARGE SCALE GENOMIC DNA]</scope>
</reference>
<keyword evidence="3" id="KW-1185">Reference proteome</keyword>
<evidence type="ECO:0000313" key="2">
    <source>
        <dbReference type="EMBL" id="KAL3635349.1"/>
    </source>
</evidence>
<proteinExistence type="predicted"/>
<feature type="transmembrane region" description="Helical" evidence="1">
    <location>
        <begin position="12"/>
        <end position="34"/>
    </location>
</feature>
<dbReference type="EMBL" id="JAVIJP010000027">
    <property type="protein sequence ID" value="KAL3635349.1"/>
    <property type="molecule type" value="Genomic_DNA"/>
</dbReference>
<protein>
    <recommendedName>
        <fullName evidence="4">CLAVATA3/ESR (CLE)-related protein</fullName>
    </recommendedName>
</protein>
<keyword evidence="1" id="KW-0812">Transmembrane</keyword>
<evidence type="ECO:0008006" key="4">
    <source>
        <dbReference type="Google" id="ProtNLM"/>
    </source>
</evidence>
<sequence>MAQYSGIKSSVAILIIGIITFSMFAMMSSSASLLSEHESADKSPATLMIDETMMGYYRSRARSMAETNRVSPGGPDKIHH</sequence>
<gene>
    <name evidence="2" type="ORF">CASFOL_019896</name>
</gene>
<comment type="caution">
    <text evidence="2">The sequence shown here is derived from an EMBL/GenBank/DDBJ whole genome shotgun (WGS) entry which is preliminary data.</text>
</comment>
<organism evidence="2 3">
    <name type="scientific">Castilleja foliolosa</name>
    <dbReference type="NCBI Taxonomy" id="1961234"/>
    <lineage>
        <taxon>Eukaryota</taxon>
        <taxon>Viridiplantae</taxon>
        <taxon>Streptophyta</taxon>
        <taxon>Embryophyta</taxon>
        <taxon>Tracheophyta</taxon>
        <taxon>Spermatophyta</taxon>
        <taxon>Magnoliopsida</taxon>
        <taxon>eudicotyledons</taxon>
        <taxon>Gunneridae</taxon>
        <taxon>Pentapetalae</taxon>
        <taxon>asterids</taxon>
        <taxon>lamiids</taxon>
        <taxon>Lamiales</taxon>
        <taxon>Orobanchaceae</taxon>
        <taxon>Pedicularideae</taxon>
        <taxon>Castillejinae</taxon>
        <taxon>Castilleja</taxon>
    </lineage>
</organism>
<dbReference type="AlphaFoldDB" id="A0ABD3D231"/>
<evidence type="ECO:0000256" key="1">
    <source>
        <dbReference type="SAM" id="Phobius"/>
    </source>
</evidence>